<gene>
    <name evidence="1" type="ORF">H8744_00610</name>
</gene>
<dbReference type="InterPro" id="IPR024302">
    <property type="entry name" value="SusD-like"/>
</dbReference>
<name>A0A926EZC0_9BACT</name>
<dbReference type="SUPFAM" id="SSF48452">
    <property type="entry name" value="TPR-like"/>
    <property type="match status" value="1"/>
</dbReference>
<proteinExistence type="predicted"/>
<evidence type="ECO:0000313" key="2">
    <source>
        <dbReference type="Proteomes" id="UP000651085"/>
    </source>
</evidence>
<keyword evidence="2" id="KW-1185">Reference proteome</keyword>
<organism evidence="1 2">
    <name type="scientific">Jilunia laotingensis</name>
    <dbReference type="NCBI Taxonomy" id="2763675"/>
    <lineage>
        <taxon>Bacteria</taxon>
        <taxon>Pseudomonadati</taxon>
        <taxon>Bacteroidota</taxon>
        <taxon>Bacteroidia</taxon>
        <taxon>Bacteroidales</taxon>
        <taxon>Bacteroidaceae</taxon>
        <taxon>Jilunia</taxon>
    </lineage>
</organism>
<dbReference type="EMBL" id="JACRTF010000001">
    <property type="protein sequence ID" value="MBC8591761.1"/>
    <property type="molecule type" value="Genomic_DNA"/>
</dbReference>
<dbReference type="Pfam" id="PF12741">
    <property type="entry name" value="SusD-like"/>
    <property type="match status" value="1"/>
</dbReference>
<comment type="caution">
    <text evidence="1">The sequence shown here is derived from an EMBL/GenBank/DDBJ whole genome shotgun (WGS) entry which is preliminary data.</text>
</comment>
<reference evidence="1" key="1">
    <citation type="submission" date="2020-08" db="EMBL/GenBank/DDBJ databases">
        <title>Genome public.</title>
        <authorList>
            <person name="Liu C."/>
            <person name="Sun Q."/>
        </authorList>
    </citation>
    <scope>NUCLEOTIDE SEQUENCE</scope>
    <source>
        <strain evidence="1">N12</strain>
    </source>
</reference>
<dbReference type="PROSITE" id="PS51257">
    <property type="entry name" value="PROKAR_LIPOPROTEIN"/>
    <property type="match status" value="1"/>
</dbReference>
<dbReference type="Proteomes" id="UP000651085">
    <property type="component" value="Unassembled WGS sequence"/>
</dbReference>
<accession>A0A926EZC0</accession>
<keyword evidence="1" id="KW-0449">Lipoprotein</keyword>
<dbReference type="Gene3D" id="1.25.40.390">
    <property type="match status" value="1"/>
</dbReference>
<dbReference type="RefSeq" id="WP_262432981.1">
    <property type="nucleotide sequence ID" value="NZ_JACRTF010000001.1"/>
</dbReference>
<protein>
    <submittedName>
        <fullName evidence="1">SusD/RagB family nutrient-binding outer membrane lipoprotein</fullName>
    </submittedName>
</protein>
<sequence length="534" mass="61083">MKKEYILMILFAFGGFLIACTSQFRDMNTDLSGITEEDLKADNNDHGIRLGIIQQGIYFNYDYGKGKNWPFQLTQNLNADMFSGYMHDAKPLNGGSHNSDYNLQDGWNSAMWGHTYAYIFPQIKLSEDSTRNSQPAFFGITKILKVEVMHRVTDYYGPIIYTHFADPSGRYLPDTQKEVYNEFFHELDTAVTLLTDYIRQKPEAMEFAPFDILLDGKYTTWIRFANSLRMRLAMRVAVANPEIARTEFLKAKENEYGVFEKGDECAAVSSSGSYSNPLGELNLVWNETYMSASMESILNGYQDPRRESYFKPCAALEFSGEYHGIRQGTCFSHTRYGALSKLTIDQKTDAVLMTAAEVWFLRAEAALRGWTGEDAGSCYESGVSASFYQHGLFNVAEYLNNDRLPIDFVDTYEPQNNIEARCHVSPCWDEGADRETKLEKIITQKWLAMFPEGCEAWAEQRRTGYPRLFPVRFNNSRNGCIDTETMIRRLNFPGALMTENEEQYQALVEALGGEDNAGTRLWWDKGWNFHVDGN</sequence>
<dbReference type="AlphaFoldDB" id="A0A926EZC0"/>
<dbReference type="InterPro" id="IPR011990">
    <property type="entry name" value="TPR-like_helical_dom_sf"/>
</dbReference>
<evidence type="ECO:0000313" key="1">
    <source>
        <dbReference type="EMBL" id="MBC8591761.1"/>
    </source>
</evidence>